<keyword evidence="4" id="KW-0490">MHC I</keyword>
<dbReference type="Gene3D" id="2.60.40.10">
    <property type="entry name" value="Immunoglobulins"/>
    <property type="match status" value="1"/>
</dbReference>
<evidence type="ECO:0000256" key="6">
    <source>
        <dbReference type="ARBA" id="ARBA00022859"/>
    </source>
</evidence>
<dbReference type="EMBL" id="MH181798">
    <property type="protein sequence ID" value="AXY87851.1"/>
    <property type="molecule type" value="mRNA"/>
</dbReference>
<sequence length="118" mass="13223">MRGFVCAVVAGLLCLLALSIAKELAPKVQVYSYGPGVFDKPNTFICHASGFYPPEITIELLRNGELIPEANQTDLAFEEDWHYHLTRHVTFTPVKGDDYACRVTHGGTSKMYTWEPDM</sequence>
<evidence type="ECO:0000256" key="3">
    <source>
        <dbReference type="ARBA" id="ARBA00018767"/>
    </source>
</evidence>
<dbReference type="InterPro" id="IPR013783">
    <property type="entry name" value="Ig-like_fold"/>
</dbReference>
<organism evidence="10">
    <name type="scientific">Lateolabrax maculatus</name>
    <name type="common">Spotted sea bass</name>
    <dbReference type="NCBI Taxonomy" id="315492"/>
    <lineage>
        <taxon>Eukaryota</taxon>
        <taxon>Metazoa</taxon>
        <taxon>Chordata</taxon>
        <taxon>Craniata</taxon>
        <taxon>Vertebrata</taxon>
        <taxon>Euteleostomi</taxon>
        <taxon>Actinopterygii</taxon>
        <taxon>Neopterygii</taxon>
        <taxon>Teleostei</taxon>
        <taxon>Neoteleostei</taxon>
        <taxon>Acanthomorphata</taxon>
        <taxon>Eupercaria</taxon>
        <taxon>Acropomatiformes</taxon>
        <taxon>Lateolabracidae</taxon>
        <taxon>Lateolabrax</taxon>
    </lineage>
</organism>
<evidence type="ECO:0000256" key="4">
    <source>
        <dbReference type="ARBA" id="ARBA00022451"/>
    </source>
</evidence>
<name>A0A385IUN4_LATMC</name>
<feature type="domain" description="Ig-like" evidence="9">
    <location>
        <begin position="26"/>
        <end position="113"/>
    </location>
</feature>
<evidence type="ECO:0000256" key="1">
    <source>
        <dbReference type="ARBA" id="ARBA00004613"/>
    </source>
</evidence>
<evidence type="ECO:0000256" key="2">
    <source>
        <dbReference type="ARBA" id="ARBA00009564"/>
    </source>
</evidence>
<evidence type="ECO:0000259" key="9">
    <source>
        <dbReference type="PROSITE" id="PS50835"/>
    </source>
</evidence>
<keyword evidence="6" id="KW-0391">Immunity</keyword>
<accession>A0A385IUN4</accession>
<evidence type="ECO:0000256" key="8">
    <source>
        <dbReference type="SAM" id="SignalP"/>
    </source>
</evidence>
<keyword evidence="7" id="KW-0393">Immunoglobulin domain</keyword>
<dbReference type="SMR" id="A0A385IUN4"/>
<dbReference type="InterPro" id="IPR007110">
    <property type="entry name" value="Ig-like_dom"/>
</dbReference>
<comment type="similarity">
    <text evidence="2">Belongs to the beta-2-microglobulin family.</text>
</comment>
<evidence type="ECO:0000256" key="5">
    <source>
        <dbReference type="ARBA" id="ARBA00022525"/>
    </source>
</evidence>
<dbReference type="InterPro" id="IPR036179">
    <property type="entry name" value="Ig-like_dom_sf"/>
</dbReference>
<dbReference type="InterPro" id="IPR003006">
    <property type="entry name" value="Ig/MHC_CS"/>
</dbReference>
<reference evidence="11" key="3">
    <citation type="submission" date="2019-11" db="EMBL/GenBank/DDBJ databases">
        <title>Induced expression analysis of B2m gene in spotted sea bass (Lateolabrax maculatus).</title>
        <authorList>
            <person name="Ge W."/>
            <person name="Lei L."/>
            <person name="Wang W."/>
            <person name="Gao Q."/>
        </authorList>
    </citation>
    <scope>NUCLEOTIDE SEQUENCE</scope>
</reference>
<comment type="subcellular location">
    <subcellularLocation>
        <location evidence="1">Secreted</location>
    </subcellularLocation>
</comment>
<evidence type="ECO:0000313" key="11">
    <source>
        <dbReference type="EMBL" id="QNH85210.1"/>
    </source>
</evidence>
<proteinExistence type="evidence at transcript level"/>
<dbReference type="InterPro" id="IPR050160">
    <property type="entry name" value="MHC/Immunoglobulin"/>
</dbReference>
<dbReference type="GO" id="GO:0002474">
    <property type="term" value="P:antigen processing and presentation of peptide antigen via MHC class I"/>
    <property type="evidence" value="ECO:0007669"/>
    <property type="project" value="UniProtKB-KW"/>
</dbReference>
<dbReference type="GO" id="GO:0042612">
    <property type="term" value="C:MHC class I protein complex"/>
    <property type="evidence" value="ECO:0007669"/>
    <property type="project" value="UniProtKB-KW"/>
</dbReference>
<reference evidence="10" key="1">
    <citation type="submission" date="2018-04" db="EMBL/GenBank/DDBJ databases">
        <title>Evaluation of potential reference genes for quantitative RT-PCR #analysis in spotted sea bass (Lateolabrax maculatus) under normal and salinity #stress condition.</title>
        <authorList>
            <person name="Wang H."/>
        </authorList>
    </citation>
    <scope>NUCLEOTIDE SEQUENCE</scope>
</reference>
<protein>
    <recommendedName>
        <fullName evidence="3">Beta-2-microglobulin</fullName>
    </recommendedName>
</protein>
<keyword evidence="5" id="KW-0964">Secreted</keyword>
<dbReference type="SMART" id="SM00407">
    <property type="entry name" value="IGc1"/>
    <property type="match status" value="1"/>
</dbReference>
<evidence type="ECO:0000256" key="7">
    <source>
        <dbReference type="ARBA" id="ARBA00023319"/>
    </source>
</evidence>
<dbReference type="PROSITE" id="PS00290">
    <property type="entry name" value="IG_MHC"/>
    <property type="match status" value="1"/>
</dbReference>
<reference evidence="10" key="2">
    <citation type="submission" date="2018-04" db="EMBL/GenBank/DDBJ databases">
        <title>Evaluation of potential reference genes for quantitative RT-PCR analysis in spotted sea bass (Lateolabrax maculatus) under normal and salinity stress conditions.</title>
        <authorList>
            <person name="Wang H."/>
        </authorList>
    </citation>
    <scope>NUCLEOTIDE SEQUENCE</scope>
</reference>
<dbReference type="GO" id="GO:0005576">
    <property type="term" value="C:extracellular region"/>
    <property type="evidence" value="ECO:0007669"/>
    <property type="project" value="UniProtKB-SubCell"/>
</dbReference>
<keyword evidence="8" id="KW-0732">Signal</keyword>
<dbReference type="PANTHER" id="PTHR19944">
    <property type="entry name" value="MHC CLASS II-RELATED"/>
    <property type="match status" value="1"/>
</dbReference>
<dbReference type="PROSITE" id="PS50835">
    <property type="entry name" value="IG_LIKE"/>
    <property type="match status" value="1"/>
</dbReference>
<dbReference type="EMBL" id="MN689723">
    <property type="protein sequence ID" value="QNH85210.1"/>
    <property type="molecule type" value="mRNA"/>
</dbReference>
<dbReference type="PANTHER" id="PTHR19944:SF62">
    <property type="entry name" value="BETA-2-MICROGLOBULIN"/>
    <property type="match status" value="1"/>
</dbReference>
<feature type="signal peptide" evidence="8">
    <location>
        <begin position="1"/>
        <end position="21"/>
    </location>
</feature>
<dbReference type="AlphaFoldDB" id="A0A385IUN4"/>
<dbReference type="InterPro" id="IPR003597">
    <property type="entry name" value="Ig_C1-set"/>
</dbReference>
<dbReference type="SUPFAM" id="SSF48726">
    <property type="entry name" value="Immunoglobulin"/>
    <property type="match status" value="1"/>
</dbReference>
<feature type="chain" id="PRO_5036632772" description="Beta-2-microglobulin" evidence="8">
    <location>
        <begin position="22"/>
        <end position="118"/>
    </location>
</feature>
<evidence type="ECO:0000313" key="10">
    <source>
        <dbReference type="EMBL" id="AXY87851.1"/>
    </source>
</evidence>
<dbReference type="Pfam" id="PF07654">
    <property type="entry name" value="C1-set"/>
    <property type="match status" value="1"/>
</dbReference>